<dbReference type="eggNOG" id="arCOG06593">
    <property type="taxonomic scope" value="Archaea"/>
</dbReference>
<reference evidence="1" key="1">
    <citation type="submission" date="2007-06" db="EMBL/GenBank/DDBJ databases">
        <title>Complete sequence of Methanococcus vannielii SB.</title>
        <authorList>
            <consortium name="US DOE Joint Genome Institute"/>
            <person name="Copeland A."/>
            <person name="Lucas S."/>
            <person name="Lapidus A."/>
            <person name="Barry K."/>
            <person name="Glavina del Rio T."/>
            <person name="Dalin E."/>
            <person name="Tice H."/>
            <person name="Pitluck S."/>
            <person name="Chain P."/>
            <person name="Malfatti S."/>
            <person name="Shin M."/>
            <person name="Vergez L."/>
            <person name="Schmutz J."/>
            <person name="Larimer F."/>
            <person name="Land M."/>
            <person name="Hauser L."/>
            <person name="Kyrpides N."/>
            <person name="Anderson I."/>
            <person name="Sieprawska-Lupa M."/>
            <person name="Whitman W.B."/>
            <person name="Richardson P."/>
        </authorList>
    </citation>
    <scope>NUCLEOTIDE SEQUENCE [LARGE SCALE GENOMIC DNA]</scope>
    <source>
        <strain evidence="1">SB</strain>
    </source>
</reference>
<proteinExistence type="predicted"/>
<dbReference type="EMBL" id="CP000742">
    <property type="protein sequence ID" value="ABR54050.1"/>
    <property type="molecule type" value="Genomic_DNA"/>
</dbReference>
<organism evidence="1 2">
    <name type="scientific">Methanococcus vannielii (strain ATCC 35089 / DSM 1224 / JCM 13029 / OCM 148 / SB)</name>
    <dbReference type="NCBI Taxonomy" id="406327"/>
    <lineage>
        <taxon>Archaea</taxon>
        <taxon>Methanobacteriati</taxon>
        <taxon>Methanobacteriota</taxon>
        <taxon>Methanomada group</taxon>
        <taxon>Methanococci</taxon>
        <taxon>Methanococcales</taxon>
        <taxon>Methanococcaceae</taxon>
        <taxon>Methanococcus</taxon>
    </lineage>
</organism>
<name>A6UNH8_METVS</name>
<gene>
    <name evidence="1" type="ordered locus">Mevan_0139</name>
</gene>
<dbReference type="OrthoDB" id="59845at2157"/>
<dbReference type="HOGENOM" id="CLU_138333_0_0_2"/>
<keyword evidence="2" id="KW-1185">Reference proteome</keyword>
<protein>
    <submittedName>
        <fullName evidence="1">Uncharacterized protein</fullName>
    </submittedName>
</protein>
<sequence>MEFKKLGINVISSRTTPISSEVLRYFVDYFKAKNKGFNSLEPKKYLELILFTLIIFELLKEEINTLNLNDDEKNTIEVFKQYINRELTGEYIENYLKYLIWKKDEVVRYSIDEYKSYLEVENSGWVKIYAIPIPNIVHLEAIGNIFLKASKNLGIFG</sequence>
<dbReference type="KEGG" id="mvn:Mevan_0139"/>
<evidence type="ECO:0000313" key="1">
    <source>
        <dbReference type="EMBL" id="ABR54050.1"/>
    </source>
</evidence>
<dbReference type="GeneID" id="5324596"/>
<dbReference type="AlphaFoldDB" id="A6UNH8"/>
<dbReference type="Proteomes" id="UP000001107">
    <property type="component" value="Chromosome"/>
</dbReference>
<dbReference type="RefSeq" id="WP_011971954.1">
    <property type="nucleotide sequence ID" value="NC_009634.1"/>
</dbReference>
<accession>A6UNH8</accession>
<evidence type="ECO:0000313" key="2">
    <source>
        <dbReference type="Proteomes" id="UP000001107"/>
    </source>
</evidence>